<evidence type="ECO:0000256" key="1">
    <source>
        <dbReference type="ARBA" id="ARBA00005228"/>
    </source>
</evidence>
<dbReference type="RefSeq" id="WP_379882248.1">
    <property type="nucleotide sequence ID" value="NZ_JBHPON010000002.1"/>
</dbReference>
<dbReference type="Pfam" id="PF02897">
    <property type="entry name" value="Peptidase_S9_N"/>
    <property type="match status" value="1"/>
</dbReference>
<keyword evidence="8" id="KW-1185">Reference proteome</keyword>
<evidence type="ECO:0000259" key="6">
    <source>
        <dbReference type="Pfam" id="PF02897"/>
    </source>
</evidence>
<evidence type="ECO:0000313" key="8">
    <source>
        <dbReference type="Proteomes" id="UP001596116"/>
    </source>
</evidence>
<dbReference type="PRINTS" id="PR00862">
    <property type="entry name" value="PROLIGOPTASE"/>
</dbReference>
<evidence type="ECO:0000256" key="2">
    <source>
        <dbReference type="ARBA" id="ARBA00022670"/>
    </source>
</evidence>
<reference evidence="7 8" key="1">
    <citation type="submission" date="2024-09" db="EMBL/GenBank/DDBJ databases">
        <authorList>
            <person name="Zhang Z.-H."/>
        </authorList>
    </citation>
    <scope>NUCLEOTIDE SEQUENCE [LARGE SCALE GENOMIC DNA]</scope>
    <source>
        <strain evidence="7 8">HHTR114</strain>
    </source>
</reference>
<dbReference type="InterPro" id="IPR029058">
    <property type="entry name" value="AB_hydrolase_fold"/>
</dbReference>
<comment type="similarity">
    <text evidence="1">Belongs to the peptidase S9A family.</text>
</comment>
<accession>A0ABW1L0T5</accession>
<dbReference type="InterPro" id="IPR001375">
    <property type="entry name" value="Peptidase_S9_cat"/>
</dbReference>
<evidence type="ECO:0000256" key="4">
    <source>
        <dbReference type="ARBA" id="ARBA00022825"/>
    </source>
</evidence>
<keyword evidence="3" id="KW-0378">Hydrolase</keyword>
<gene>
    <name evidence="7" type="ORF">ACFMB1_13225</name>
</gene>
<keyword evidence="4" id="KW-0720">Serine protease</keyword>
<dbReference type="InterPro" id="IPR051543">
    <property type="entry name" value="Serine_Peptidase_S9A"/>
</dbReference>
<dbReference type="PROSITE" id="PS00708">
    <property type="entry name" value="PRO_ENDOPEP_SER"/>
    <property type="match status" value="1"/>
</dbReference>
<dbReference type="InterPro" id="IPR023302">
    <property type="entry name" value="Pept_S9A_N"/>
</dbReference>
<dbReference type="Proteomes" id="UP001596116">
    <property type="component" value="Unassembled WGS sequence"/>
</dbReference>
<evidence type="ECO:0000313" key="7">
    <source>
        <dbReference type="EMBL" id="MFC6036512.1"/>
    </source>
</evidence>
<feature type="domain" description="Peptidase S9 prolyl oligopeptidase catalytic" evidence="5">
    <location>
        <begin position="484"/>
        <end position="698"/>
    </location>
</feature>
<dbReference type="InterPro" id="IPR002471">
    <property type="entry name" value="Pept_S9_AS"/>
</dbReference>
<evidence type="ECO:0000259" key="5">
    <source>
        <dbReference type="Pfam" id="PF00326"/>
    </source>
</evidence>
<dbReference type="Gene3D" id="2.130.10.120">
    <property type="entry name" value="Prolyl oligopeptidase, N-terminal domain"/>
    <property type="match status" value="1"/>
</dbReference>
<dbReference type="SUPFAM" id="SSF53474">
    <property type="entry name" value="alpha/beta-Hydrolases"/>
    <property type="match status" value="1"/>
</dbReference>
<dbReference type="SUPFAM" id="SSF50993">
    <property type="entry name" value="Peptidase/esterase 'gauge' domain"/>
    <property type="match status" value="1"/>
</dbReference>
<dbReference type="EMBL" id="JBHPON010000002">
    <property type="protein sequence ID" value="MFC6036512.1"/>
    <property type="molecule type" value="Genomic_DNA"/>
</dbReference>
<dbReference type="Gene3D" id="3.40.50.1820">
    <property type="entry name" value="alpha/beta hydrolase"/>
    <property type="match status" value="1"/>
</dbReference>
<sequence>MTQRDPFAEARKIDAPAIEKRPVETTQHGETRVDNYAWLRDSAWQEVLRDPSKLTSDIREVLDAENAYYAAVTDDLEPLRKKLFAEMRGRIKEDDSDVPAKDGDWKYWTKFRDGGEYPVFLREKIAGGAEQIIYDGDAERGQSEFFSIGDVAHSPDHKLAAIATDRLGSEYYTIRIRDMATGDELPDLIESADGSGAVWAADSKSFFYVERDDNQRSKWVKLHRLGDDPANDRLVYEETDDAYFIGVHKSQSGEYIFISSSNHVTGETRFVRADAPDDALQLIAPREPNVLYDVDHHGDQFFIQTNDDGAVDYKIVTAPVSAPGKENWKDWLAHKPGSQIVTFTAFKDYLVRVERENALPRLVISTYDGDEHVVSFDEAAYALGMHAGFEYDTSVIRFTYESPSTPEQTFDYAMASRKRTLLKTQEVPSGHDAALYVVERIEADGEGGAKIPVTILRLKTTPKDGSAPALLYGYGSYGLSTPASFSTNILPLVDRGAVYAIAHIRGGADKGRQWYLDGMLGKKMNTFTDFNAAAETLIKGGYASPGRIVSYGGSAGGLLVGAALNLRPDLYGGVIAAVPFVDVVNTISDAELPLTPPEWEEWGNPVDSAEAYGWIAAYSPYDNIQHTDYPPIMATGGLADYRVTYWEPAKWIARLRDEATGGPFVLRMNMGAGHGGSAARFERLDERAHLYAFALKVWGLEEAEPVKHEK</sequence>
<dbReference type="Pfam" id="PF00326">
    <property type="entry name" value="Peptidase_S9"/>
    <property type="match status" value="1"/>
</dbReference>
<dbReference type="PANTHER" id="PTHR11757:SF19">
    <property type="entry name" value="PROLYL ENDOPEPTIDASE-LIKE"/>
    <property type="match status" value="1"/>
</dbReference>
<comment type="caution">
    <text evidence="7">The sequence shown here is derived from an EMBL/GenBank/DDBJ whole genome shotgun (WGS) entry which is preliminary data.</text>
</comment>
<evidence type="ECO:0000256" key="3">
    <source>
        <dbReference type="ARBA" id="ARBA00022801"/>
    </source>
</evidence>
<protein>
    <submittedName>
        <fullName evidence="7">S9 family peptidase</fullName>
    </submittedName>
</protein>
<proteinExistence type="inferred from homology"/>
<name>A0ABW1L0T5_9PROT</name>
<feature type="domain" description="Peptidase S9A N-terminal" evidence="6">
    <location>
        <begin position="20"/>
        <end position="424"/>
    </location>
</feature>
<dbReference type="PANTHER" id="PTHR11757">
    <property type="entry name" value="PROTEASE FAMILY S9A OLIGOPEPTIDASE"/>
    <property type="match status" value="1"/>
</dbReference>
<keyword evidence="2" id="KW-0645">Protease</keyword>
<organism evidence="7 8">
    <name type="scientific">Hyphococcus aureus</name>
    <dbReference type="NCBI Taxonomy" id="2666033"/>
    <lineage>
        <taxon>Bacteria</taxon>
        <taxon>Pseudomonadati</taxon>
        <taxon>Pseudomonadota</taxon>
        <taxon>Alphaproteobacteria</taxon>
        <taxon>Parvularculales</taxon>
        <taxon>Parvularculaceae</taxon>
        <taxon>Hyphococcus</taxon>
    </lineage>
</organism>
<dbReference type="InterPro" id="IPR002470">
    <property type="entry name" value="Peptidase_S9A"/>
</dbReference>